<keyword evidence="4" id="KW-0010">Activator</keyword>
<keyword evidence="3" id="KW-0238">DNA-binding</keyword>
<dbReference type="SUPFAM" id="SSF53850">
    <property type="entry name" value="Periplasmic binding protein-like II"/>
    <property type="match status" value="1"/>
</dbReference>
<evidence type="ECO:0000256" key="3">
    <source>
        <dbReference type="ARBA" id="ARBA00023125"/>
    </source>
</evidence>
<keyword evidence="5" id="KW-0804">Transcription</keyword>
<dbReference type="Proteomes" id="UP000680714">
    <property type="component" value="Unassembled WGS sequence"/>
</dbReference>
<organism evidence="7 8">
    <name type="scientific">Magnetospirillum sulfuroxidans</name>
    <dbReference type="NCBI Taxonomy" id="611300"/>
    <lineage>
        <taxon>Bacteria</taxon>
        <taxon>Pseudomonadati</taxon>
        <taxon>Pseudomonadota</taxon>
        <taxon>Alphaproteobacteria</taxon>
        <taxon>Rhodospirillales</taxon>
        <taxon>Rhodospirillaceae</taxon>
        <taxon>Magnetospirillum</taxon>
    </lineage>
</organism>
<evidence type="ECO:0000259" key="6">
    <source>
        <dbReference type="PROSITE" id="PS50931"/>
    </source>
</evidence>
<proteinExistence type="inferred from homology"/>
<evidence type="ECO:0000256" key="5">
    <source>
        <dbReference type="ARBA" id="ARBA00023163"/>
    </source>
</evidence>
<dbReference type="InterPro" id="IPR005119">
    <property type="entry name" value="LysR_subst-bd"/>
</dbReference>
<evidence type="ECO:0000256" key="1">
    <source>
        <dbReference type="ARBA" id="ARBA00009437"/>
    </source>
</evidence>
<dbReference type="InterPro" id="IPR000847">
    <property type="entry name" value="LysR_HTH_N"/>
</dbReference>
<dbReference type="Gene3D" id="3.40.190.290">
    <property type="match status" value="1"/>
</dbReference>
<protein>
    <submittedName>
        <fullName evidence="7">LysR family transcriptional regulator</fullName>
    </submittedName>
</protein>
<name>A0ABS5IIB5_9PROT</name>
<evidence type="ECO:0000313" key="8">
    <source>
        <dbReference type="Proteomes" id="UP000680714"/>
    </source>
</evidence>
<evidence type="ECO:0000256" key="2">
    <source>
        <dbReference type="ARBA" id="ARBA00023015"/>
    </source>
</evidence>
<evidence type="ECO:0000256" key="4">
    <source>
        <dbReference type="ARBA" id="ARBA00023159"/>
    </source>
</evidence>
<accession>A0ABS5IIB5</accession>
<keyword evidence="2" id="KW-0805">Transcription regulation</keyword>
<evidence type="ECO:0000313" key="7">
    <source>
        <dbReference type="EMBL" id="MBR9973508.1"/>
    </source>
</evidence>
<feature type="domain" description="HTH lysR-type" evidence="6">
    <location>
        <begin position="1"/>
        <end position="58"/>
    </location>
</feature>
<dbReference type="EMBL" id="JAGTUF010000024">
    <property type="protein sequence ID" value="MBR9973508.1"/>
    <property type="molecule type" value="Genomic_DNA"/>
</dbReference>
<dbReference type="InterPro" id="IPR036390">
    <property type="entry name" value="WH_DNA-bd_sf"/>
</dbReference>
<dbReference type="PANTHER" id="PTHR30293">
    <property type="entry name" value="TRANSCRIPTIONAL REGULATORY PROTEIN NAC-RELATED"/>
    <property type="match status" value="1"/>
</dbReference>
<dbReference type="CDD" id="cd08433">
    <property type="entry name" value="PBP2_Nac"/>
    <property type="match status" value="1"/>
</dbReference>
<dbReference type="PANTHER" id="PTHR30293:SF0">
    <property type="entry name" value="NITROGEN ASSIMILATION REGULATORY PROTEIN NAC"/>
    <property type="match status" value="1"/>
</dbReference>
<reference evidence="7 8" key="1">
    <citation type="submission" date="2021-04" db="EMBL/GenBank/DDBJ databases">
        <title>Magnetospirillum sulfuroxidans sp. nov., a facultative chemolithoautotrophic sulfur-oxidizing alphaproteobacterium isolated from freshwater sediment and proposals for Paramagetospirillum gen. nov., and Magnetospirillaceae fam. nov.</title>
        <authorList>
            <person name="Koziaeva V."/>
            <person name="Geelhoed J.S."/>
            <person name="Sorokin D.Y."/>
            <person name="Grouzdev D.S."/>
        </authorList>
    </citation>
    <scope>NUCLEOTIDE SEQUENCE [LARGE SCALE GENOMIC DNA]</scope>
    <source>
        <strain evidence="7 8">J10</strain>
    </source>
</reference>
<comment type="similarity">
    <text evidence="1">Belongs to the LysR transcriptional regulatory family.</text>
</comment>
<gene>
    <name evidence="7" type="ORF">KEC16_17410</name>
</gene>
<dbReference type="RefSeq" id="WP_211551300.1">
    <property type="nucleotide sequence ID" value="NZ_JAGTUF010000024.1"/>
</dbReference>
<comment type="caution">
    <text evidence="7">The sequence shown here is derived from an EMBL/GenBank/DDBJ whole genome shotgun (WGS) entry which is preliminary data.</text>
</comment>
<dbReference type="InterPro" id="IPR036388">
    <property type="entry name" value="WH-like_DNA-bd_sf"/>
</dbReference>
<dbReference type="Pfam" id="PF03466">
    <property type="entry name" value="LysR_substrate"/>
    <property type="match status" value="1"/>
</dbReference>
<keyword evidence="8" id="KW-1185">Reference proteome</keyword>
<dbReference type="SUPFAM" id="SSF46785">
    <property type="entry name" value="Winged helix' DNA-binding domain"/>
    <property type="match status" value="1"/>
</dbReference>
<dbReference type="PRINTS" id="PR00039">
    <property type="entry name" value="HTHLYSR"/>
</dbReference>
<dbReference type="Pfam" id="PF00126">
    <property type="entry name" value="HTH_1"/>
    <property type="match status" value="1"/>
</dbReference>
<dbReference type="Gene3D" id="1.10.10.10">
    <property type="entry name" value="Winged helix-like DNA-binding domain superfamily/Winged helix DNA-binding domain"/>
    <property type="match status" value="1"/>
</dbReference>
<sequence>MDLRQLRYFLSICEQGSLSRAATVLRVAQPALSLHLKRLEAEFGCPLLHRTSRGVVPTEAGTRLAQRAQTLQTMMNDLIDDVRGIEAAPAGPAVIGIPTSLGTILTVPLVKLIREHYPDIRLRVVESLSGHMQEWILSGEVDMAVVFGIEPPAGLTAEFLARESLCLVGAKASPDLRGRDRIDMESVLALPLIMPSRPHGVREEVERAATIRRRPPNVIVELDALDQIKTLVADGIGYTILSQRFARHGDIAARLDIIPIFRPAIERTISLAHASGQPLSSAARAVHGQLRALVAGHTRNGYWSDDHG</sequence>
<dbReference type="PROSITE" id="PS50931">
    <property type="entry name" value="HTH_LYSR"/>
    <property type="match status" value="1"/>
</dbReference>